<dbReference type="AlphaFoldDB" id="A0A1F6YBX6"/>
<reference evidence="2 3" key="1">
    <citation type="journal article" date="2016" name="Nat. Commun.">
        <title>Thousands of microbial genomes shed light on interconnected biogeochemical processes in an aquifer system.</title>
        <authorList>
            <person name="Anantharaman K."/>
            <person name="Brown C.T."/>
            <person name="Hug L.A."/>
            <person name="Sharon I."/>
            <person name="Castelle C.J."/>
            <person name="Probst A.J."/>
            <person name="Thomas B.C."/>
            <person name="Singh A."/>
            <person name="Wilkins M.J."/>
            <person name="Karaoz U."/>
            <person name="Brodie E.L."/>
            <person name="Williams K.H."/>
            <person name="Hubbard S.S."/>
            <person name="Banfield J.F."/>
        </authorList>
    </citation>
    <scope>NUCLEOTIDE SEQUENCE [LARGE SCALE GENOMIC DNA]</scope>
</reference>
<comment type="caution">
    <text evidence="2">The sequence shown here is derived from an EMBL/GenBank/DDBJ whole genome shotgun (WGS) entry which is preliminary data.</text>
</comment>
<dbReference type="InterPro" id="IPR043993">
    <property type="entry name" value="T4SS_pilin"/>
</dbReference>
<organism evidence="2 3">
    <name type="scientific">Candidatus Nomurabacteria bacterium RIFCSPLOWO2_12_FULL_46_14</name>
    <dbReference type="NCBI Taxonomy" id="1801797"/>
    <lineage>
        <taxon>Bacteria</taxon>
        <taxon>Candidatus Nomuraibacteriota</taxon>
    </lineage>
</organism>
<dbReference type="EMBL" id="MFVV01000013">
    <property type="protein sequence ID" value="OGJ03846.1"/>
    <property type="molecule type" value="Genomic_DNA"/>
</dbReference>
<evidence type="ECO:0000313" key="3">
    <source>
        <dbReference type="Proteomes" id="UP000176192"/>
    </source>
</evidence>
<evidence type="ECO:0000313" key="2">
    <source>
        <dbReference type="EMBL" id="OGJ03846.1"/>
    </source>
</evidence>
<keyword evidence="1" id="KW-0812">Transmembrane</keyword>
<gene>
    <name evidence="2" type="ORF">A3G06_01535</name>
</gene>
<name>A0A1F6YBX6_9BACT</name>
<feature type="transmembrane region" description="Helical" evidence="1">
    <location>
        <begin position="53"/>
        <end position="73"/>
    </location>
</feature>
<evidence type="ECO:0000256" key="1">
    <source>
        <dbReference type="SAM" id="Phobius"/>
    </source>
</evidence>
<protein>
    <submittedName>
        <fullName evidence="2">Uncharacterized protein</fullName>
    </submittedName>
</protein>
<dbReference type="Proteomes" id="UP000176192">
    <property type="component" value="Unassembled WGS sequence"/>
</dbReference>
<sequence length="91" mass="10308">MDAFIANLNRLIINPLILLLFALALVYFLWGVLEFMVNQDNEEKRTTGKKHMVWGIVGLTIMVGVFAIMSLILRTFNISGVNLKTGEVQLR</sequence>
<keyword evidence="1" id="KW-0472">Membrane</keyword>
<keyword evidence="1" id="KW-1133">Transmembrane helix</keyword>
<feature type="transmembrane region" description="Helical" evidence="1">
    <location>
        <begin position="12"/>
        <end position="33"/>
    </location>
</feature>
<accession>A0A1F6YBX6</accession>
<dbReference type="Pfam" id="PF18895">
    <property type="entry name" value="T4SS_pilin"/>
    <property type="match status" value="1"/>
</dbReference>
<dbReference type="STRING" id="1801797.A3G06_01535"/>
<proteinExistence type="predicted"/>